<name>A0ACC0CS18_9PEZI</name>
<dbReference type="Proteomes" id="UP001497680">
    <property type="component" value="Unassembled WGS sequence"/>
</dbReference>
<comment type="caution">
    <text evidence="1">The sequence shown here is derived from an EMBL/GenBank/DDBJ whole genome shotgun (WGS) entry which is preliminary data.</text>
</comment>
<protein>
    <submittedName>
        <fullName evidence="1">Uncharacterized protein</fullName>
    </submittedName>
</protein>
<accession>A0ACC0CS18</accession>
<keyword evidence="2" id="KW-1185">Reference proteome</keyword>
<organism evidence="1 2">
    <name type="scientific">Hypoxylon rubiginosum</name>
    <dbReference type="NCBI Taxonomy" id="110542"/>
    <lineage>
        <taxon>Eukaryota</taxon>
        <taxon>Fungi</taxon>
        <taxon>Dikarya</taxon>
        <taxon>Ascomycota</taxon>
        <taxon>Pezizomycotina</taxon>
        <taxon>Sordariomycetes</taxon>
        <taxon>Xylariomycetidae</taxon>
        <taxon>Xylariales</taxon>
        <taxon>Hypoxylaceae</taxon>
        <taxon>Hypoxylon</taxon>
    </lineage>
</organism>
<gene>
    <name evidence="1" type="ORF">F4821DRAFT_245239</name>
</gene>
<evidence type="ECO:0000313" key="1">
    <source>
        <dbReference type="EMBL" id="KAI6083244.1"/>
    </source>
</evidence>
<dbReference type="EMBL" id="MU394355">
    <property type="protein sequence ID" value="KAI6083244.1"/>
    <property type="molecule type" value="Genomic_DNA"/>
</dbReference>
<sequence length="840" mass="91492">MSSSSKKLVDFPDVEAKLQKPSKQSAFERQKADAEAKRKREAAETAAVYESFVKSFDHDDDNDDSGATSGQQGVFGGRQQNAPFGRDGVRPGPPKRYFGAGPGGMPGLKSGPGSLGPPPTSLANKRRFENQQQGFVKRDETRGRLGFHDDDSDNGQALRSKGISKVFDTSDDEGEARARDLAEQKAIAKPTLRLSNLPPGTSLAVIKALMPSNLTVENVKILPSVSGSSERKSMGAIVTLSKETPATDIDATVSSLQNRYLGYGFYLSLHRHLSSAVTTTTATSSLTSSAASQPFGAKPVPQTVDNNSHHPGGFQRGFAPPTSYGIGGGPINRTILHVPVQAPRDIKQLQLIHKVIESVLAHGPEFEALLMSRPDVQKEEKWAWLWDARSEGGVWYRWRLWEVVTGAQAKASKQGKYIPLFEGSHAWRMPEKSLPYEYATAIDEFVSDPEYNSSDEEDFEDEGNKPPDAGDNENTYLNPLDKAKLAHLLARLPTTLTKIRKGDIARVTTFAITHASRGADEIVDMIVTNVTRPFALTSANAEHNKASKDGEENGEPNNSTPLPEDSNAKLNEAQDTSAASLIGLYVVSDLLSSSATSGVRHAWRYRQLFEASLKDSKVFETLGLIAERLNWGRLRAEKWKRSVKLVLSLWEGWCAFPQESQQLFAETFENPPSAKKEEQVDEVAKKGGKWKTVEAGAGTTQSEGKGFVPLPAGTESRYDDRVAGADVGVDDVDGEAMDDQMSIDEEDMDTDIDGVPMDEEDDDGEPMEQDDIDLADRGNHATEISTEQAGDGSEKQSGGNSIEISGAGNSPKERSASGQPRRRMRAVDMFADSDDSNNER</sequence>
<reference evidence="1 2" key="1">
    <citation type="journal article" date="2022" name="New Phytol.">
        <title>Ecological generalism drives hyperdiversity of secondary metabolite gene clusters in xylarialean endophytes.</title>
        <authorList>
            <person name="Franco M.E.E."/>
            <person name="Wisecaver J.H."/>
            <person name="Arnold A.E."/>
            <person name="Ju Y.M."/>
            <person name="Slot J.C."/>
            <person name="Ahrendt S."/>
            <person name="Moore L.P."/>
            <person name="Eastman K.E."/>
            <person name="Scott K."/>
            <person name="Konkel Z."/>
            <person name="Mondo S.J."/>
            <person name="Kuo A."/>
            <person name="Hayes R.D."/>
            <person name="Haridas S."/>
            <person name="Andreopoulos B."/>
            <person name="Riley R."/>
            <person name="LaButti K."/>
            <person name="Pangilinan J."/>
            <person name="Lipzen A."/>
            <person name="Amirebrahimi M."/>
            <person name="Yan J."/>
            <person name="Adam C."/>
            <person name="Keymanesh K."/>
            <person name="Ng V."/>
            <person name="Louie K."/>
            <person name="Northen T."/>
            <person name="Drula E."/>
            <person name="Henrissat B."/>
            <person name="Hsieh H.M."/>
            <person name="Youens-Clark K."/>
            <person name="Lutzoni F."/>
            <person name="Miadlikowska J."/>
            <person name="Eastwood D.C."/>
            <person name="Hamelin R.C."/>
            <person name="Grigoriev I.V."/>
            <person name="U'Ren J.M."/>
        </authorList>
    </citation>
    <scope>NUCLEOTIDE SEQUENCE [LARGE SCALE GENOMIC DNA]</scope>
    <source>
        <strain evidence="1 2">ER1909</strain>
    </source>
</reference>
<proteinExistence type="predicted"/>
<evidence type="ECO:0000313" key="2">
    <source>
        <dbReference type="Proteomes" id="UP001497680"/>
    </source>
</evidence>